<dbReference type="Proteomes" id="UP000003824">
    <property type="component" value="Unassembled WGS sequence"/>
</dbReference>
<sequence length="133" mass="14747">MSDPYRGRRSGRSAAFPNLWATQSHPGVDGLDPAPTTTRHFNNRASCSSLDSTTASYQEALLPCLHVDQLTRSSIPFEPGRADERIENSQLGPLRRPVLARLAPPRHPRDRRPRISHRTASGPKSTHTGLTLY</sequence>
<protein>
    <submittedName>
        <fullName evidence="2">Predicted protein</fullName>
    </submittedName>
</protein>
<feature type="compositionally biased region" description="Low complexity" evidence="1">
    <location>
        <begin position="93"/>
        <end position="103"/>
    </location>
</feature>
<dbReference type="AlphaFoldDB" id="D6A8J5"/>
<evidence type="ECO:0000313" key="2">
    <source>
        <dbReference type="EMBL" id="EFE71978.2"/>
    </source>
</evidence>
<evidence type="ECO:0000313" key="3">
    <source>
        <dbReference type="Proteomes" id="UP000003824"/>
    </source>
</evidence>
<feature type="region of interest" description="Disordered" evidence="1">
    <location>
        <begin position="1"/>
        <end position="52"/>
    </location>
</feature>
<reference evidence="3" key="1">
    <citation type="submission" date="2008-12" db="EMBL/GenBank/DDBJ databases">
        <title>Annotation of Streptomyces ghanaensis ATCC 14672.</title>
        <authorList>
            <consortium name="The Broad Institute Genome Sequencing Platform"/>
            <consortium name="Broad Institute Microbial Sequencing Center"/>
            <person name="Fischbach M."/>
            <person name="Ward D."/>
            <person name="Young S."/>
            <person name="Kodira C.D."/>
            <person name="Zeng Q."/>
            <person name="Koehrsen M."/>
            <person name="Godfrey P."/>
            <person name="Alvarado L."/>
            <person name="Berlin A.M."/>
            <person name="Borenstein D."/>
            <person name="Chen Z."/>
            <person name="Engels R."/>
            <person name="Freedman E."/>
            <person name="Gellesch M."/>
            <person name="Goldberg J."/>
            <person name="Griggs A."/>
            <person name="Gujja S."/>
            <person name="Heiman D.I."/>
            <person name="Hepburn T.A."/>
            <person name="Howarth C."/>
            <person name="Jen D."/>
            <person name="Larson L."/>
            <person name="Lewis B."/>
            <person name="Mehta T."/>
            <person name="Park D."/>
            <person name="Pearson M."/>
            <person name="Roberts A."/>
            <person name="Saif S."/>
            <person name="Shea T.D."/>
            <person name="Shenoy N."/>
            <person name="Sisk P."/>
            <person name="Stolte C."/>
            <person name="Sykes S.N."/>
            <person name="Walk T."/>
            <person name="White J."/>
            <person name="Yandava C."/>
            <person name="Straight P."/>
            <person name="Clardy J."/>
            <person name="Hung D."/>
            <person name="Kolter R."/>
            <person name="Mekalanos J."/>
            <person name="Walker S."/>
            <person name="Walsh C.T."/>
            <person name="Wieland B.L.C."/>
            <person name="Ilzarbe M."/>
            <person name="Galagan J."/>
            <person name="Nusbaum C."/>
            <person name="Birren B."/>
        </authorList>
    </citation>
    <scope>NUCLEOTIDE SEQUENCE [LARGE SCALE GENOMIC DNA]</scope>
    <source>
        <strain evidence="3">ATCC 14672 / DSM 40746 / JCM 4963 / KCTC 9882 / NRRL B-12104 / FH 1290</strain>
    </source>
</reference>
<gene>
    <name evidence="2" type="ORF">SSFG_07214</name>
</gene>
<accession>D6A8J5</accession>
<feature type="compositionally biased region" description="Polar residues" evidence="1">
    <location>
        <begin position="35"/>
        <end position="52"/>
    </location>
</feature>
<proteinExistence type="predicted"/>
<evidence type="ECO:0000256" key="1">
    <source>
        <dbReference type="SAM" id="MobiDB-lite"/>
    </source>
</evidence>
<name>D6A8J5_STRV1</name>
<dbReference type="EMBL" id="DS999641">
    <property type="protein sequence ID" value="EFE71978.2"/>
    <property type="molecule type" value="Genomic_DNA"/>
</dbReference>
<feature type="region of interest" description="Disordered" evidence="1">
    <location>
        <begin position="76"/>
        <end position="133"/>
    </location>
</feature>
<feature type="compositionally biased region" description="Polar residues" evidence="1">
    <location>
        <begin position="118"/>
        <end position="133"/>
    </location>
</feature>
<organism evidence="2 3">
    <name type="scientific">Streptomyces viridosporus (strain ATCC 14672 / DSM 40746 / JCM 4963 / KCTC 9882 / NRRL B-12104 / FH 1290)</name>
    <name type="common">Streptomyces ghanaensis</name>
    <dbReference type="NCBI Taxonomy" id="566461"/>
    <lineage>
        <taxon>Bacteria</taxon>
        <taxon>Bacillati</taxon>
        <taxon>Actinomycetota</taxon>
        <taxon>Actinomycetes</taxon>
        <taxon>Kitasatosporales</taxon>
        <taxon>Streptomycetaceae</taxon>
        <taxon>Streptomyces</taxon>
    </lineage>
</organism>
<feature type="compositionally biased region" description="Basic residues" evidence="1">
    <location>
        <begin position="104"/>
        <end position="117"/>
    </location>
</feature>